<feature type="domain" description="CAP-Gly" evidence="15">
    <location>
        <begin position="24"/>
        <end position="66"/>
    </location>
</feature>
<sequence>MTEYKVGTVVETSASQRGVVKFFGEIHVAGGSWLGLELATAEGKNDGSLRGERYFTCPPGHGLFPKAKASISSRTAPRASTITRRQSVTPASSSTSAPTTLRAPARKASTAGSSSTSISATPAPPRPLPSASRPSIAASTTSAAGRARRDSNVETLQTRIRHLEKQHSEDQELMKDLSQTKDERDRFHGIIQKLQSKCQTLHQDATEAKAQMQQLQADHDKLMRAHEVHEADWELALLDKEMAEERAEQAESELDALRSKLEERDMEIEILREEAELFTTDMTEDDKQEAGYYRLQHENDRLRHALVALKEMTEERERDNKARVAELESDVADIEAVQHNNAHLTDRIEKADSIIEHLRAQVDAAAEFEDVSTELTNKNQELEDRISTQIATIRDLESLKELNDELEAQHMDEAEDLLAELAVKDTEIAEQSRKIQDQEAIIADHQILISKFRELVFELQGKMADAETSRNMTETQVKDTTGRFNEVMDLNRRLRASNVQATSKEITSELRKVRGDEAVERLAICTEAESPEFGNSEPVRAYFVSKSIAAKASLIASLLGATDRQLSYDGGLEEAMSRLLCVEAVYHLAILGAGSDRLWSAMAAAPLADFASYGPTYGEVSTIEKTLDQGLEALKVDEVNFSELAGSFERSTKIQDDILAGRQTALAALPEDTTLTSVRNISASLEYLDSNLAVVMTMLKFLVNYGNEVLVDGGAQIEDKSSVLEAAQHALGRFTPPTASCNKAMLAAQKLLRTVKTLRKDGLYPHLDGALDDIIRIETLLRRTAHEASEWGQKALKVVISAFDEDGKFHLMSNDLSDLLRFFWSAEFDEIDIIVFQLNDWVEDASVLMNSSEIVRGATPWSQKAREVEAARKKNSESSVLLDNLKAEHKATLLSLHERERVIETKSLEIEHLEAKFRDASNKVANVQELRNKLVQADSQATQLTQQLHAQQMKIEAFEQNVARSEQSDRASPLQDVTKLAAETAEHSSASRALPAQLEALLSALQTENHWLRARENADMFDNNLRHTFSQMRRANADDNESTPNRWADSQGIYKPAPPQSHSTLSQSSEEILARPTANTRPKHAAFVLGPTRLEWQAALQSAATSWEHYDLNVQLSAITEEVSSAFESLITRDVESSAFESFIDHDGKYEVESSAFESLVDLM</sequence>
<keyword evidence="6" id="KW-0132">Cell division</keyword>
<evidence type="ECO:0000256" key="11">
    <source>
        <dbReference type="ARBA" id="ARBA00023212"/>
    </source>
</evidence>
<dbReference type="PANTHER" id="PTHR18916:SF6">
    <property type="entry name" value="DYNACTIN SUBUNIT 1"/>
    <property type="match status" value="1"/>
</dbReference>
<feature type="compositionally biased region" description="Low complexity" evidence="14">
    <location>
        <begin position="129"/>
        <end position="145"/>
    </location>
</feature>
<evidence type="ECO:0000256" key="14">
    <source>
        <dbReference type="SAM" id="MobiDB-lite"/>
    </source>
</evidence>
<evidence type="ECO:0000256" key="1">
    <source>
        <dbReference type="ARBA" id="ARBA00004114"/>
    </source>
</evidence>
<evidence type="ECO:0000259" key="15">
    <source>
        <dbReference type="PROSITE" id="PS50245"/>
    </source>
</evidence>
<dbReference type="GO" id="GO:0030286">
    <property type="term" value="C:dynein complex"/>
    <property type="evidence" value="ECO:0007669"/>
    <property type="project" value="UniProtKB-KW"/>
</dbReference>
<comment type="subcellular location">
    <subcellularLocation>
        <location evidence="3">Cytoplasm</location>
        <location evidence="3">Cell cortex</location>
    </subcellularLocation>
    <subcellularLocation>
        <location evidence="1">Cytoplasm</location>
        <location evidence="1">Cytoskeleton</location>
        <location evidence="1">Microtubule organizing center</location>
        <location evidence="1">Centrosome</location>
        <location evidence="1">Centriole</location>
    </subcellularLocation>
    <subcellularLocation>
        <location evidence="2">Cytoplasm</location>
        <location evidence="2">Cytoskeleton</location>
        <location evidence="2">Spindle</location>
    </subcellularLocation>
</comment>
<dbReference type="Pfam" id="PF12455">
    <property type="entry name" value="Dynactin"/>
    <property type="match status" value="1"/>
</dbReference>
<evidence type="ECO:0000256" key="12">
    <source>
        <dbReference type="ARBA" id="ARBA00023306"/>
    </source>
</evidence>
<evidence type="ECO:0000256" key="4">
    <source>
        <dbReference type="ARBA" id="ARBA00011010"/>
    </source>
</evidence>
<evidence type="ECO:0000256" key="6">
    <source>
        <dbReference type="ARBA" id="ARBA00022618"/>
    </source>
</evidence>
<evidence type="ECO:0000256" key="9">
    <source>
        <dbReference type="ARBA" id="ARBA00023017"/>
    </source>
</evidence>
<keyword evidence="10 13" id="KW-0175">Coiled coil</keyword>
<evidence type="ECO:0000256" key="3">
    <source>
        <dbReference type="ARBA" id="ARBA00004544"/>
    </source>
</evidence>
<evidence type="ECO:0000256" key="7">
    <source>
        <dbReference type="ARBA" id="ARBA00022701"/>
    </source>
</evidence>
<gene>
    <name evidence="16" type="ORF">BDU57DRAFT_475955</name>
</gene>
<reference evidence="16" key="1">
    <citation type="journal article" date="2020" name="Stud. Mycol.">
        <title>101 Dothideomycetes genomes: a test case for predicting lifestyles and emergence of pathogens.</title>
        <authorList>
            <person name="Haridas S."/>
            <person name="Albert R."/>
            <person name="Binder M."/>
            <person name="Bloem J."/>
            <person name="Labutti K."/>
            <person name="Salamov A."/>
            <person name="Andreopoulos B."/>
            <person name="Baker S."/>
            <person name="Barry K."/>
            <person name="Bills G."/>
            <person name="Bluhm B."/>
            <person name="Cannon C."/>
            <person name="Castanera R."/>
            <person name="Culley D."/>
            <person name="Daum C."/>
            <person name="Ezra D."/>
            <person name="Gonzalez J."/>
            <person name="Henrissat B."/>
            <person name="Kuo A."/>
            <person name="Liang C."/>
            <person name="Lipzen A."/>
            <person name="Lutzoni F."/>
            <person name="Magnuson J."/>
            <person name="Mondo S."/>
            <person name="Nolan M."/>
            <person name="Ohm R."/>
            <person name="Pangilinan J."/>
            <person name="Park H.-J."/>
            <person name="Ramirez L."/>
            <person name="Alfaro M."/>
            <person name="Sun H."/>
            <person name="Tritt A."/>
            <person name="Yoshinaga Y."/>
            <person name="Zwiers L.-H."/>
            <person name="Turgeon B."/>
            <person name="Goodwin S."/>
            <person name="Spatafora J."/>
            <person name="Crous P."/>
            <person name="Grigoriev I."/>
        </authorList>
    </citation>
    <scope>NUCLEOTIDE SEQUENCE</scope>
    <source>
        <strain evidence="16">HMLAC05119</strain>
    </source>
</reference>
<feature type="coiled-coil region" evidence="13">
    <location>
        <begin position="341"/>
        <end position="416"/>
    </location>
</feature>
<dbReference type="PROSITE" id="PS50245">
    <property type="entry name" value="CAP_GLY_2"/>
    <property type="match status" value="1"/>
</dbReference>
<evidence type="ECO:0000256" key="13">
    <source>
        <dbReference type="SAM" id="Coils"/>
    </source>
</evidence>
<dbReference type="SMART" id="SM01052">
    <property type="entry name" value="CAP_GLY"/>
    <property type="match status" value="1"/>
</dbReference>
<feature type="compositionally biased region" description="Low complexity" evidence="14">
    <location>
        <begin position="89"/>
        <end position="121"/>
    </location>
</feature>
<keyword evidence="5" id="KW-0963">Cytoplasm</keyword>
<evidence type="ECO:0000256" key="10">
    <source>
        <dbReference type="ARBA" id="ARBA00023054"/>
    </source>
</evidence>
<keyword evidence="9" id="KW-0243">Dynein</keyword>
<organism evidence="16 17">
    <name type="scientific">Ampelomyces quisqualis</name>
    <name type="common">Powdery mildew agent</name>
    <dbReference type="NCBI Taxonomy" id="50730"/>
    <lineage>
        <taxon>Eukaryota</taxon>
        <taxon>Fungi</taxon>
        <taxon>Dikarya</taxon>
        <taxon>Ascomycota</taxon>
        <taxon>Pezizomycotina</taxon>
        <taxon>Dothideomycetes</taxon>
        <taxon>Pleosporomycetidae</taxon>
        <taxon>Pleosporales</taxon>
        <taxon>Pleosporineae</taxon>
        <taxon>Phaeosphaeriaceae</taxon>
        <taxon>Ampelomyces</taxon>
    </lineage>
</organism>
<name>A0A6A5QQ86_AMPQU</name>
<accession>A0A6A5QQ86</accession>
<dbReference type="PANTHER" id="PTHR18916">
    <property type="entry name" value="DYNACTIN 1-RELATED MICROTUBULE-BINDING"/>
    <property type="match status" value="1"/>
</dbReference>
<feature type="compositionally biased region" description="Polar residues" evidence="14">
    <location>
        <begin position="1060"/>
        <end position="1070"/>
    </location>
</feature>
<evidence type="ECO:0000256" key="5">
    <source>
        <dbReference type="ARBA" id="ARBA00022490"/>
    </source>
</evidence>
<evidence type="ECO:0000313" key="16">
    <source>
        <dbReference type="EMBL" id="KAF1917018.1"/>
    </source>
</evidence>
<dbReference type="Proteomes" id="UP000800096">
    <property type="component" value="Unassembled WGS sequence"/>
</dbReference>
<feature type="region of interest" description="Disordered" evidence="14">
    <location>
        <begin position="65"/>
        <end position="153"/>
    </location>
</feature>
<dbReference type="InterPro" id="IPR000938">
    <property type="entry name" value="CAP-Gly_domain"/>
</dbReference>
<keyword evidence="12" id="KW-0131">Cell cycle</keyword>
<dbReference type="SUPFAM" id="SSF74924">
    <property type="entry name" value="Cap-Gly domain"/>
    <property type="match status" value="1"/>
</dbReference>
<dbReference type="InterPro" id="IPR036859">
    <property type="entry name" value="CAP-Gly_dom_sf"/>
</dbReference>
<evidence type="ECO:0000256" key="8">
    <source>
        <dbReference type="ARBA" id="ARBA00022776"/>
    </source>
</evidence>
<evidence type="ECO:0000313" key="17">
    <source>
        <dbReference type="Proteomes" id="UP000800096"/>
    </source>
</evidence>
<dbReference type="InterPro" id="IPR022157">
    <property type="entry name" value="Dynactin"/>
</dbReference>
<dbReference type="EMBL" id="ML979135">
    <property type="protein sequence ID" value="KAF1917018.1"/>
    <property type="molecule type" value="Genomic_DNA"/>
</dbReference>
<dbReference type="GO" id="GO:0051301">
    <property type="term" value="P:cell division"/>
    <property type="evidence" value="ECO:0007669"/>
    <property type="project" value="UniProtKB-KW"/>
</dbReference>
<keyword evidence="17" id="KW-1185">Reference proteome</keyword>
<feature type="region of interest" description="Disordered" evidence="14">
    <location>
        <begin position="1035"/>
        <end position="1077"/>
    </location>
</feature>
<dbReference type="OrthoDB" id="2130750at2759"/>
<dbReference type="AlphaFoldDB" id="A0A6A5QQ86"/>
<dbReference type="Gene3D" id="2.30.30.190">
    <property type="entry name" value="CAP Gly-rich-like domain"/>
    <property type="match status" value="1"/>
</dbReference>
<dbReference type="GO" id="GO:0005874">
    <property type="term" value="C:microtubule"/>
    <property type="evidence" value="ECO:0007669"/>
    <property type="project" value="UniProtKB-KW"/>
</dbReference>
<feature type="region of interest" description="Disordered" evidence="14">
    <location>
        <begin position="960"/>
        <end position="991"/>
    </location>
</feature>
<dbReference type="PROSITE" id="PS00845">
    <property type="entry name" value="CAP_GLY_1"/>
    <property type="match status" value="1"/>
</dbReference>
<keyword evidence="8" id="KW-0498">Mitosis</keyword>
<dbReference type="GO" id="GO:0005819">
    <property type="term" value="C:spindle"/>
    <property type="evidence" value="ECO:0007669"/>
    <property type="project" value="UniProtKB-SubCell"/>
</dbReference>
<feature type="coiled-coil region" evidence="13">
    <location>
        <begin position="153"/>
        <end position="315"/>
    </location>
</feature>
<keyword evidence="7" id="KW-0493">Microtubule</keyword>
<proteinExistence type="inferred from homology"/>
<comment type="similarity">
    <text evidence="4">Belongs to the dynactin 150 kDa subunit family.</text>
</comment>
<dbReference type="Pfam" id="PF01302">
    <property type="entry name" value="CAP_GLY"/>
    <property type="match status" value="1"/>
</dbReference>
<dbReference type="GO" id="GO:0005814">
    <property type="term" value="C:centriole"/>
    <property type="evidence" value="ECO:0007669"/>
    <property type="project" value="UniProtKB-SubCell"/>
</dbReference>
<evidence type="ECO:0000256" key="2">
    <source>
        <dbReference type="ARBA" id="ARBA00004186"/>
    </source>
</evidence>
<feature type="compositionally biased region" description="Polar residues" evidence="14">
    <location>
        <begin position="70"/>
        <end position="88"/>
    </location>
</feature>
<keyword evidence="11" id="KW-0206">Cytoskeleton</keyword>
<protein>
    <submittedName>
        <fullName evidence="16">Dynein associated protein-domain-containing protein</fullName>
    </submittedName>
</protein>